<protein>
    <submittedName>
        <fullName evidence="1 2">Uncharacterized protein</fullName>
    </submittedName>
</protein>
<proteinExistence type="predicted"/>
<reference evidence="1 3" key="1">
    <citation type="journal article" date="2011" name="Nature">
        <title>The Medicago genome provides insight into the evolution of rhizobial symbioses.</title>
        <authorList>
            <person name="Young N.D."/>
            <person name="Debelle F."/>
            <person name="Oldroyd G.E."/>
            <person name="Geurts R."/>
            <person name="Cannon S.B."/>
            <person name="Udvardi M.K."/>
            <person name="Benedito V.A."/>
            <person name="Mayer K.F."/>
            <person name="Gouzy J."/>
            <person name="Schoof H."/>
            <person name="Van de Peer Y."/>
            <person name="Proost S."/>
            <person name="Cook D.R."/>
            <person name="Meyers B.C."/>
            <person name="Spannagl M."/>
            <person name="Cheung F."/>
            <person name="De Mita S."/>
            <person name="Krishnakumar V."/>
            <person name="Gundlach H."/>
            <person name="Zhou S."/>
            <person name="Mudge J."/>
            <person name="Bharti A.K."/>
            <person name="Murray J.D."/>
            <person name="Naoumkina M.A."/>
            <person name="Rosen B."/>
            <person name="Silverstein K.A."/>
            <person name="Tang H."/>
            <person name="Rombauts S."/>
            <person name="Zhao P.X."/>
            <person name="Zhou P."/>
            <person name="Barbe V."/>
            <person name="Bardou P."/>
            <person name="Bechner M."/>
            <person name="Bellec A."/>
            <person name="Berger A."/>
            <person name="Berges H."/>
            <person name="Bidwell S."/>
            <person name="Bisseling T."/>
            <person name="Choisne N."/>
            <person name="Couloux A."/>
            <person name="Denny R."/>
            <person name="Deshpande S."/>
            <person name="Dai X."/>
            <person name="Doyle J.J."/>
            <person name="Dudez A.M."/>
            <person name="Farmer A.D."/>
            <person name="Fouteau S."/>
            <person name="Franken C."/>
            <person name="Gibelin C."/>
            <person name="Gish J."/>
            <person name="Goldstein S."/>
            <person name="Gonzalez A.J."/>
            <person name="Green P.J."/>
            <person name="Hallab A."/>
            <person name="Hartog M."/>
            <person name="Hua A."/>
            <person name="Humphray S.J."/>
            <person name="Jeong D.H."/>
            <person name="Jing Y."/>
            <person name="Jocker A."/>
            <person name="Kenton S.M."/>
            <person name="Kim D.J."/>
            <person name="Klee K."/>
            <person name="Lai H."/>
            <person name="Lang C."/>
            <person name="Lin S."/>
            <person name="Macmil S.L."/>
            <person name="Magdelenat G."/>
            <person name="Matthews L."/>
            <person name="McCorrison J."/>
            <person name="Monaghan E.L."/>
            <person name="Mun J.H."/>
            <person name="Najar F.Z."/>
            <person name="Nicholson C."/>
            <person name="Noirot C."/>
            <person name="O'Bleness M."/>
            <person name="Paule C.R."/>
            <person name="Poulain J."/>
            <person name="Prion F."/>
            <person name="Qin B."/>
            <person name="Qu C."/>
            <person name="Retzel E.F."/>
            <person name="Riddle C."/>
            <person name="Sallet E."/>
            <person name="Samain S."/>
            <person name="Samson N."/>
            <person name="Sanders I."/>
            <person name="Saurat O."/>
            <person name="Scarpelli C."/>
            <person name="Schiex T."/>
            <person name="Segurens B."/>
            <person name="Severin A.J."/>
            <person name="Sherrier D.J."/>
            <person name="Shi R."/>
            <person name="Sims S."/>
            <person name="Singer S.R."/>
            <person name="Sinharoy S."/>
            <person name="Sterck L."/>
            <person name="Viollet A."/>
            <person name="Wang B.B."/>
            <person name="Wang K."/>
            <person name="Wang M."/>
            <person name="Wang X."/>
            <person name="Warfsmann J."/>
            <person name="Weissenbach J."/>
            <person name="White D.D."/>
            <person name="White J.D."/>
            <person name="Wiley G.B."/>
            <person name="Wincker P."/>
            <person name="Xing Y."/>
            <person name="Yang L."/>
            <person name="Yao Z."/>
            <person name="Ying F."/>
            <person name="Zhai J."/>
            <person name="Zhou L."/>
            <person name="Zuber A."/>
            <person name="Denarie J."/>
            <person name="Dixon R.A."/>
            <person name="May G.D."/>
            <person name="Schwartz D.C."/>
            <person name="Rogers J."/>
            <person name="Quetier F."/>
            <person name="Town C.D."/>
            <person name="Roe B.A."/>
        </authorList>
    </citation>
    <scope>NUCLEOTIDE SEQUENCE [LARGE SCALE GENOMIC DNA]</scope>
    <source>
        <strain evidence="1">A17</strain>
        <strain evidence="2 3">cv. Jemalong A17</strain>
    </source>
</reference>
<sequence>MARLTTKKIGAEPGLVPMLTGKVTHPKNAPSKARLTVEFLWKELPQVWLSLKSFVQLAPVVKQSFTKPSCLTPAWTFFNFLCVFEPAYAGRTKKNSLPPWY</sequence>
<dbReference type="HOGENOM" id="CLU_2295866_0_0_1"/>
<dbReference type="PaxDb" id="3880-AES87870"/>
<accession>G7JRF1</accession>
<keyword evidence="3" id="KW-1185">Reference proteome</keyword>
<reference evidence="2" key="3">
    <citation type="submission" date="2015-04" db="UniProtKB">
        <authorList>
            <consortium name="EnsemblPlants"/>
        </authorList>
    </citation>
    <scope>IDENTIFICATION</scope>
    <source>
        <strain evidence="2">cv. Jemalong A17</strain>
    </source>
</reference>
<reference evidence="1 3" key="2">
    <citation type="journal article" date="2014" name="BMC Genomics">
        <title>An improved genome release (version Mt4.0) for the model legume Medicago truncatula.</title>
        <authorList>
            <person name="Tang H."/>
            <person name="Krishnakumar V."/>
            <person name="Bidwell S."/>
            <person name="Rosen B."/>
            <person name="Chan A."/>
            <person name="Zhou S."/>
            <person name="Gentzbittel L."/>
            <person name="Childs K.L."/>
            <person name="Yandell M."/>
            <person name="Gundlach H."/>
            <person name="Mayer K.F."/>
            <person name="Schwartz D.C."/>
            <person name="Town C.D."/>
        </authorList>
    </citation>
    <scope>GENOME REANNOTATION</scope>
    <source>
        <strain evidence="2 3">cv. Jemalong A17</strain>
    </source>
</reference>
<organism evidence="1 3">
    <name type="scientific">Medicago truncatula</name>
    <name type="common">Barrel medic</name>
    <name type="synonym">Medicago tribuloides</name>
    <dbReference type="NCBI Taxonomy" id="3880"/>
    <lineage>
        <taxon>Eukaryota</taxon>
        <taxon>Viridiplantae</taxon>
        <taxon>Streptophyta</taxon>
        <taxon>Embryophyta</taxon>
        <taxon>Tracheophyta</taxon>
        <taxon>Spermatophyta</taxon>
        <taxon>Magnoliopsida</taxon>
        <taxon>eudicotyledons</taxon>
        <taxon>Gunneridae</taxon>
        <taxon>Pentapetalae</taxon>
        <taxon>rosids</taxon>
        <taxon>fabids</taxon>
        <taxon>Fabales</taxon>
        <taxon>Fabaceae</taxon>
        <taxon>Papilionoideae</taxon>
        <taxon>50 kb inversion clade</taxon>
        <taxon>NPAAA clade</taxon>
        <taxon>Hologalegina</taxon>
        <taxon>IRL clade</taxon>
        <taxon>Trifolieae</taxon>
        <taxon>Medicago</taxon>
    </lineage>
</organism>
<evidence type="ECO:0000313" key="3">
    <source>
        <dbReference type="Proteomes" id="UP000002051"/>
    </source>
</evidence>
<evidence type="ECO:0000313" key="1">
    <source>
        <dbReference type="EMBL" id="AES87870.1"/>
    </source>
</evidence>
<gene>
    <name evidence="1" type="ordered locus">MTR_4g036230</name>
</gene>
<dbReference type="Proteomes" id="UP000002051">
    <property type="component" value="Chromosome 4"/>
</dbReference>
<dbReference type="EnsemblPlants" id="AES87870">
    <property type="protein sequence ID" value="AES87870"/>
    <property type="gene ID" value="MTR_4g036230"/>
</dbReference>
<dbReference type="EMBL" id="CM001220">
    <property type="protein sequence ID" value="AES87870.1"/>
    <property type="molecule type" value="Genomic_DNA"/>
</dbReference>
<name>G7JRF1_MEDTR</name>
<dbReference type="AlphaFoldDB" id="G7JRF1"/>
<evidence type="ECO:0000313" key="2">
    <source>
        <dbReference type="EnsemblPlants" id="AES87870"/>
    </source>
</evidence>